<protein>
    <recommendedName>
        <fullName evidence="7">Ig-like domain-containing protein</fullName>
    </recommendedName>
</protein>
<dbReference type="OMA" id="SEYNCES"/>
<keyword evidence="5" id="KW-1279">T cell receptor</keyword>
<evidence type="ECO:0000256" key="6">
    <source>
        <dbReference type="SAM" id="SignalP"/>
    </source>
</evidence>
<dbReference type="InterPro" id="IPR036179">
    <property type="entry name" value="Ig-like_dom_sf"/>
</dbReference>
<dbReference type="PANTHER" id="PTHR19367">
    <property type="entry name" value="T-CELL RECEPTOR ALPHA CHAIN V REGION"/>
    <property type="match status" value="1"/>
</dbReference>
<organism evidence="8 9">
    <name type="scientific">Chiloscyllium punctatum</name>
    <name type="common">Brownbanded bambooshark</name>
    <name type="synonym">Hemiscyllium punctatum</name>
    <dbReference type="NCBI Taxonomy" id="137246"/>
    <lineage>
        <taxon>Eukaryota</taxon>
        <taxon>Metazoa</taxon>
        <taxon>Chordata</taxon>
        <taxon>Craniata</taxon>
        <taxon>Vertebrata</taxon>
        <taxon>Chondrichthyes</taxon>
        <taxon>Elasmobranchii</taxon>
        <taxon>Galeomorphii</taxon>
        <taxon>Galeoidea</taxon>
        <taxon>Orectolobiformes</taxon>
        <taxon>Hemiscylliidae</taxon>
        <taxon>Chiloscyllium</taxon>
    </lineage>
</organism>
<dbReference type="STRING" id="137246.A0A401RSF9"/>
<evidence type="ECO:0000256" key="4">
    <source>
        <dbReference type="ARBA" id="ARBA00023319"/>
    </source>
</evidence>
<dbReference type="SMART" id="SM00409">
    <property type="entry name" value="IG"/>
    <property type="match status" value="1"/>
</dbReference>
<dbReference type="InterPro" id="IPR007110">
    <property type="entry name" value="Ig-like_dom"/>
</dbReference>
<dbReference type="PANTHER" id="PTHR19367:SF18">
    <property type="entry name" value="T CELL RECEPTOR ALPHA VARIABLE 16"/>
    <property type="match status" value="1"/>
</dbReference>
<keyword evidence="2" id="KW-1064">Adaptive immunity</keyword>
<dbReference type="InterPro" id="IPR051287">
    <property type="entry name" value="TCR_variable_region"/>
</dbReference>
<evidence type="ECO:0000259" key="7">
    <source>
        <dbReference type="PROSITE" id="PS50835"/>
    </source>
</evidence>
<keyword evidence="4" id="KW-0393">Immunoglobulin domain</keyword>
<reference evidence="8 9" key="1">
    <citation type="journal article" date="2018" name="Nat. Ecol. Evol.">
        <title>Shark genomes provide insights into elasmobranch evolution and the origin of vertebrates.</title>
        <authorList>
            <person name="Hara Y"/>
            <person name="Yamaguchi K"/>
            <person name="Onimaru K"/>
            <person name="Kadota M"/>
            <person name="Koyanagi M"/>
            <person name="Keeley SD"/>
            <person name="Tatsumi K"/>
            <person name="Tanaka K"/>
            <person name="Motone F"/>
            <person name="Kageyama Y"/>
            <person name="Nozu R"/>
            <person name="Adachi N"/>
            <person name="Nishimura O"/>
            <person name="Nakagawa R"/>
            <person name="Tanegashima C"/>
            <person name="Kiyatake I"/>
            <person name="Matsumoto R"/>
            <person name="Murakumo K"/>
            <person name="Nishida K"/>
            <person name="Terakita A"/>
            <person name="Kuratani S"/>
            <person name="Sato K"/>
            <person name="Hyodo S Kuraku.S."/>
        </authorList>
    </citation>
    <scope>NUCLEOTIDE SEQUENCE [LARGE SCALE GENOMIC DNA]</scope>
</reference>
<dbReference type="Gene3D" id="2.60.40.10">
    <property type="entry name" value="Immunoglobulins"/>
    <property type="match status" value="1"/>
</dbReference>
<dbReference type="Proteomes" id="UP000287033">
    <property type="component" value="Unassembled WGS sequence"/>
</dbReference>
<dbReference type="InterPro" id="IPR003599">
    <property type="entry name" value="Ig_sub"/>
</dbReference>
<dbReference type="SUPFAM" id="SSF48726">
    <property type="entry name" value="Immunoglobulin"/>
    <property type="match status" value="1"/>
</dbReference>
<feature type="chain" id="PRO_5019442027" description="Ig-like domain-containing protein" evidence="6">
    <location>
        <begin position="39"/>
        <end position="169"/>
    </location>
</feature>
<dbReference type="InterPro" id="IPR013783">
    <property type="entry name" value="Ig-like_fold"/>
</dbReference>
<dbReference type="AlphaFoldDB" id="A0A401RSF9"/>
<evidence type="ECO:0000256" key="2">
    <source>
        <dbReference type="ARBA" id="ARBA00023130"/>
    </source>
</evidence>
<dbReference type="PROSITE" id="PS50835">
    <property type="entry name" value="IG_LIKE"/>
    <property type="match status" value="1"/>
</dbReference>
<evidence type="ECO:0000313" key="9">
    <source>
        <dbReference type="Proteomes" id="UP000287033"/>
    </source>
</evidence>
<evidence type="ECO:0000256" key="1">
    <source>
        <dbReference type="ARBA" id="ARBA00022729"/>
    </source>
</evidence>
<comment type="caution">
    <text evidence="8">The sequence shown here is derived from an EMBL/GenBank/DDBJ whole genome shotgun (WGS) entry which is preliminary data.</text>
</comment>
<feature type="signal peptide" evidence="6">
    <location>
        <begin position="1"/>
        <end position="38"/>
    </location>
</feature>
<proteinExistence type="predicted"/>
<accession>A0A401RSF9</accession>
<dbReference type="InterPro" id="IPR013106">
    <property type="entry name" value="Ig_V-set"/>
</dbReference>
<dbReference type="GO" id="GO:0002250">
    <property type="term" value="P:adaptive immune response"/>
    <property type="evidence" value="ECO:0007669"/>
    <property type="project" value="UniProtKB-KW"/>
</dbReference>
<keyword evidence="1 6" id="KW-0732">Signal</keyword>
<keyword evidence="9" id="KW-1185">Reference proteome</keyword>
<name>A0A401RSF9_CHIPU</name>
<keyword evidence="3" id="KW-0675">Receptor</keyword>
<dbReference type="GO" id="GO:0042101">
    <property type="term" value="C:T cell receptor complex"/>
    <property type="evidence" value="ECO:0007669"/>
    <property type="project" value="UniProtKB-KW"/>
</dbReference>
<evidence type="ECO:0000313" key="8">
    <source>
        <dbReference type="EMBL" id="GCC21066.1"/>
    </source>
</evidence>
<dbReference type="SMART" id="SM00406">
    <property type="entry name" value="IGv"/>
    <property type="match status" value="1"/>
</dbReference>
<gene>
    <name evidence="8" type="ORF">chiPu_0019533</name>
</gene>
<evidence type="ECO:0000256" key="5">
    <source>
        <dbReference type="ARBA" id="ARBA00043266"/>
    </source>
</evidence>
<dbReference type="EMBL" id="BEZZ01002038">
    <property type="protein sequence ID" value="GCC21066.1"/>
    <property type="molecule type" value="Genomic_DNA"/>
</dbReference>
<keyword evidence="5" id="KW-0391">Immunity</keyword>
<dbReference type="Pfam" id="PF07686">
    <property type="entry name" value="V-set"/>
    <property type="match status" value="1"/>
</dbReference>
<evidence type="ECO:0000256" key="3">
    <source>
        <dbReference type="ARBA" id="ARBA00023170"/>
    </source>
</evidence>
<sequence>MTRNNIILENALFAIKSDTMNLLCCLLIIVILLSETSGQNSVSQHPVKLQIQEDQTATLNCSYTTEYAGETLFWYIQYPGKSPKYILKRYGKEQGMKSSDFSDRFTANLDKESKVVPLTITGVHISDSAIYFCALSSTVIRRHIQHIQKRGTHTHLHFLDLIRELNREP</sequence>
<dbReference type="OrthoDB" id="9631130at2759"/>
<feature type="domain" description="Ig-like" evidence="7">
    <location>
        <begin position="40"/>
        <end position="145"/>
    </location>
</feature>